<dbReference type="InterPro" id="IPR019542">
    <property type="entry name" value="Enhancer_polycomb-like_N"/>
</dbReference>
<sequence>MPSAGMRRTTRVFGARVLRSGRKVWTLSEGKQLKKAAAHNEVRLIDFLDDSEVGGGGHAPPLSPLCTNNGWHGSDAFKKQEASEMDVDLKLDSRAVELESDSHTRDTVNSNSNVNRRWGIVYRRKRSRAQEKNLLEAFDGSSEALEERRFGKYFVRQRWKKKAKYSQEDSPADSVFIYSSHYSGHLMCCLLHSLLGGMSRASVTLAQFFAFISSRPICDVFSLHGIHFLKEYTPEMKAGVCTISAVRCSVPLFTVNFSAIPFCFMYLHSTLSLKYWFPSGSLSVNSVTIYEECKMSDNSEDDNNLCNPVIASVKYKDDSRKQIVAQPIVRLPKLPTRSSLLRSGRTIQKRRRALRSRRGKRSSPNKLAKPNGALVSDGLRFRHNNGFRLSSAKNIKGLKSAVLESTKDLDSTSCSANLLVIESDRCYREEGAIIALELSSVSRQWTLTVKRDGTRRYSLTAEKVMRPCSSNRITHDIIWTVDNSWKLEFPNRRDWWIFKELYKECADRNAHPSAVSTIPIPEICEVSGYGECWPTKLFSRPVSYITEKRDELARAMDRRSANYDMDSDDEEWLNDFNSDKHDQCISVEKFELMIDSLEKWGFHNQDDCSDEKTALSACLESEGKDVAEAVYSYWIKKRKKKRSPLIKIFQMYQPRKSVLPTRPVVRKKRSFKRQGSHAGRGKQHTFFQALGAQRNAEQQQSAIVKAKEAKSAANRQEGVAVAKRHKAQQLMENADLATYKAVMALKIADAVRIAESAGL</sequence>
<evidence type="ECO:0000259" key="8">
    <source>
        <dbReference type="Pfam" id="PF10513"/>
    </source>
</evidence>
<accession>A0A484KB80</accession>
<name>A0A484KB80_9ASTE</name>
<dbReference type="GO" id="GO:0006357">
    <property type="term" value="P:regulation of transcription by RNA polymerase II"/>
    <property type="evidence" value="ECO:0007669"/>
    <property type="project" value="InterPro"/>
</dbReference>
<evidence type="ECO:0000256" key="6">
    <source>
        <dbReference type="RuleBase" id="RU361124"/>
    </source>
</evidence>
<keyword evidence="4 6" id="KW-0804">Transcription</keyword>
<evidence type="ECO:0000256" key="7">
    <source>
        <dbReference type="SAM" id="MobiDB-lite"/>
    </source>
</evidence>
<evidence type="ECO:0000256" key="3">
    <source>
        <dbReference type="ARBA" id="ARBA00023015"/>
    </source>
</evidence>
<dbReference type="Pfam" id="PF10513">
    <property type="entry name" value="EPL1"/>
    <property type="match status" value="1"/>
</dbReference>
<feature type="compositionally biased region" description="Basic residues" evidence="7">
    <location>
        <begin position="351"/>
        <end position="363"/>
    </location>
</feature>
<dbReference type="GO" id="GO:0035267">
    <property type="term" value="C:NuA4 histone acetyltransferase complex"/>
    <property type="evidence" value="ECO:0007669"/>
    <property type="project" value="InterPro"/>
</dbReference>
<comment type="similarity">
    <text evidence="2 6">Belongs to the enhancer of polycomb family.</text>
</comment>
<organism evidence="9 10">
    <name type="scientific">Cuscuta campestris</name>
    <dbReference type="NCBI Taxonomy" id="132261"/>
    <lineage>
        <taxon>Eukaryota</taxon>
        <taxon>Viridiplantae</taxon>
        <taxon>Streptophyta</taxon>
        <taxon>Embryophyta</taxon>
        <taxon>Tracheophyta</taxon>
        <taxon>Spermatophyta</taxon>
        <taxon>Magnoliopsida</taxon>
        <taxon>eudicotyledons</taxon>
        <taxon>Gunneridae</taxon>
        <taxon>Pentapetalae</taxon>
        <taxon>asterids</taxon>
        <taxon>lamiids</taxon>
        <taxon>Solanales</taxon>
        <taxon>Convolvulaceae</taxon>
        <taxon>Cuscuteae</taxon>
        <taxon>Cuscuta</taxon>
        <taxon>Cuscuta subgen. Grammica</taxon>
        <taxon>Cuscuta sect. Cleistogrammica</taxon>
    </lineage>
</organism>
<reference evidence="9 10" key="1">
    <citation type="submission" date="2018-04" db="EMBL/GenBank/DDBJ databases">
        <authorList>
            <person name="Vogel A."/>
        </authorList>
    </citation>
    <scope>NUCLEOTIDE SEQUENCE [LARGE SCALE GENOMIC DNA]</scope>
</reference>
<dbReference type="InterPro" id="IPR024943">
    <property type="entry name" value="Enhancer_polycomb"/>
</dbReference>
<keyword evidence="10" id="KW-1185">Reference proteome</keyword>
<evidence type="ECO:0000256" key="4">
    <source>
        <dbReference type="ARBA" id="ARBA00023163"/>
    </source>
</evidence>
<dbReference type="AlphaFoldDB" id="A0A484KB80"/>
<dbReference type="PANTHER" id="PTHR14898">
    <property type="entry name" value="ENHANCER OF POLYCOMB"/>
    <property type="match status" value="1"/>
</dbReference>
<proteinExistence type="inferred from homology"/>
<keyword evidence="3 6" id="KW-0805">Transcription regulation</keyword>
<dbReference type="EMBL" id="OOIL02000203">
    <property type="protein sequence ID" value="VFQ61765.1"/>
    <property type="molecule type" value="Genomic_DNA"/>
</dbReference>
<evidence type="ECO:0000313" key="10">
    <source>
        <dbReference type="Proteomes" id="UP000595140"/>
    </source>
</evidence>
<evidence type="ECO:0000256" key="5">
    <source>
        <dbReference type="ARBA" id="ARBA00023242"/>
    </source>
</evidence>
<evidence type="ECO:0000313" key="9">
    <source>
        <dbReference type="EMBL" id="VFQ61765.1"/>
    </source>
</evidence>
<dbReference type="GO" id="GO:0005634">
    <property type="term" value="C:nucleus"/>
    <property type="evidence" value="ECO:0007669"/>
    <property type="project" value="UniProtKB-SubCell"/>
</dbReference>
<feature type="region of interest" description="Disordered" evidence="7">
    <location>
        <begin position="351"/>
        <end position="371"/>
    </location>
</feature>
<keyword evidence="5 6" id="KW-0539">Nucleus</keyword>
<gene>
    <name evidence="9" type="ORF">CCAM_LOCUS3541</name>
</gene>
<evidence type="ECO:0000256" key="2">
    <source>
        <dbReference type="ARBA" id="ARBA00008035"/>
    </source>
</evidence>
<protein>
    <recommendedName>
        <fullName evidence="6">Enhancer of polycomb-like protein</fullName>
    </recommendedName>
</protein>
<evidence type="ECO:0000256" key="1">
    <source>
        <dbReference type="ARBA" id="ARBA00004123"/>
    </source>
</evidence>
<comment type="subcellular location">
    <subcellularLocation>
        <location evidence="1 6">Nucleus</location>
    </subcellularLocation>
</comment>
<dbReference type="OrthoDB" id="435275at2759"/>
<dbReference type="Proteomes" id="UP000595140">
    <property type="component" value="Unassembled WGS sequence"/>
</dbReference>
<feature type="domain" description="Enhancer of polycomb-like N-terminal" evidence="8">
    <location>
        <begin position="507"/>
        <end position="599"/>
    </location>
</feature>